<accession>A0A2N9G6V5</accession>
<sequence length="55" mass="6161">MEDGDASKFQASGDAVWRGYSPVVHLRLRKTTLHSRATSASAIEILAPIKQRNHW</sequence>
<organism evidence="1">
    <name type="scientific">Fagus sylvatica</name>
    <name type="common">Beechnut</name>
    <dbReference type="NCBI Taxonomy" id="28930"/>
    <lineage>
        <taxon>Eukaryota</taxon>
        <taxon>Viridiplantae</taxon>
        <taxon>Streptophyta</taxon>
        <taxon>Embryophyta</taxon>
        <taxon>Tracheophyta</taxon>
        <taxon>Spermatophyta</taxon>
        <taxon>Magnoliopsida</taxon>
        <taxon>eudicotyledons</taxon>
        <taxon>Gunneridae</taxon>
        <taxon>Pentapetalae</taxon>
        <taxon>rosids</taxon>
        <taxon>fabids</taxon>
        <taxon>Fagales</taxon>
        <taxon>Fagaceae</taxon>
        <taxon>Fagus</taxon>
    </lineage>
</organism>
<gene>
    <name evidence="1" type="ORF">FSB_LOCUS22981</name>
</gene>
<evidence type="ECO:0000313" key="1">
    <source>
        <dbReference type="EMBL" id="SPC95099.1"/>
    </source>
</evidence>
<name>A0A2N9G6V5_FAGSY</name>
<reference evidence="1" key="1">
    <citation type="submission" date="2018-02" db="EMBL/GenBank/DDBJ databases">
        <authorList>
            <person name="Cohen D.B."/>
            <person name="Kent A.D."/>
        </authorList>
    </citation>
    <scope>NUCLEOTIDE SEQUENCE</scope>
</reference>
<proteinExistence type="predicted"/>
<dbReference type="AlphaFoldDB" id="A0A2N9G6V5"/>
<protein>
    <submittedName>
        <fullName evidence="1">Uncharacterized protein</fullName>
    </submittedName>
</protein>
<dbReference type="EMBL" id="OIVN01001538">
    <property type="protein sequence ID" value="SPC95099.1"/>
    <property type="molecule type" value="Genomic_DNA"/>
</dbReference>